<dbReference type="EMBL" id="BAAADD010000009">
    <property type="protein sequence ID" value="GAA0581535.1"/>
    <property type="molecule type" value="Genomic_DNA"/>
</dbReference>
<keyword evidence="5" id="KW-1185">Reference proteome</keyword>
<keyword evidence="2" id="KW-0964">Secreted</keyword>
<accession>A0ABN1F3P5</accession>
<dbReference type="PROSITE" id="PS00330">
    <property type="entry name" value="HEMOLYSIN_CALCIUM"/>
    <property type="match status" value="5"/>
</dbReference>
<evidence type="ECO:0000256" key="3">
    <source>
        <dbReference type="SAM" id="MobiDB-lite"/>
    </source>
</evidence>
<dbReference type="Proteomes" id="UP001499951">
    <property type="component" value="Unassembled WGS sequence"/>
</dbReference>
<proteinExistence type="predicted"/>
<evidence type="ECO:0000313" key="4">
    <source>
        <dbReference type="EMBL" id="GAA0581535.1"/>
    </source>
</evidence>
<dbReference type="Gene3D" id="2.60.120.380">
    <property type="match status" value="1"/>
</dbReference>
<dbReference type="InterPro" id="IPR050557">
    <property type="entry name" value="RTX_toxin/Mannuronan_C5-epim"/>
</dbReference>
<dbReference type="InterPro" id="IPR001343">
    <property type="entry name" value="Hemolysn_Ca-bd"/>
</dbReference>
<dbReference type="PANTHER" id="PTHR38340">
    <property type="entry name" value="S-LAYER PROTEIN"/>
    <property type="match status" value="1"/>
</dbReference>
<comment type="caution">
    <text evidence="4">The sequence shown here is derived from an EMBL/GenBank/DDBJ whole genome shotgun (WGS) entry which is preliminary data.</text>
</comment>
<dbReference type="SUPFAM" id="SSF51120">
    <property type="entry name" value="beta-Roll"/>
    <property type="match status" value="11"/>
</dbReference>
<evidence type="ECO:0000313" key="5">
    <source>
        <dbReference type="Proteomes" id="UP001499951"/>
    </source>
</evidence>
<reference evidence="4 5" key="1">
    <citation type="journal article" date="2019" name="Int. J. Syst. Evol. Microbiol.">
        <title>The Global Catalogue of Microorganisms (GCM) 10K type strain sequencing project: providing services to taxonomists for standard genome sequencing and annotation.</title>
        <authorList>
            <consortium name="The Broad Institute Genomics Platform"/>
            <consortium name="The Broad Institute Genome Sequencing Center for Infectious Disease"/>
            <person name="Wu L."/>
            <person name="Ma J."/>
        </authorList>
    </citation>
    <scope>NUCLEOTIDE SEQUENCE [LARGE SCALE GENOMIC DNA]</scope>
    <source>
        <strain evidence="4 5">JCM 15089</strain>
    </source>
</reference>
<feature type="region of interest" description="Disordered" evidence="3">
    <location>
        <begin position="1152"/>
        <end position="1184"/>
    </location>
</feature>
<feature type="region of interest" description="Disordered" evidence="3">
    <location>
        <begin position="1680"/>
        <end position="1702"/>
    </location>
</feature>
<name>A0ABN1F3P5_9PROT</name>
<sequence length="2347" mass="237104">MPVLSLGAGYDDFSALYTPYLDAEDPKSFLTSDPAEGAAFNAVLSEFARPLTLVKNTATQAIFSVDGYYFVIDGSGLSMTASGSGTFGDYGQHSTGTLSTMKVYQGGSVSNGTFSGGTLITTASLSSSAATLTVGGKQVVLDGAGLPTSLASVQALLDLNYTGTNISITDLKYLSGGSVVKTFTLPSSPLFSALNDYQDVARLITGKYGDAFKQDLTVLQLSTTQLAFSNSDGILLVQGTGLTYTGSYSSIDYKAIGGTITGAQFYLGGTYSSTTHTVSGGTVGLSATMSTTQVALTCGNIQMVFDGTGLPTSWGTWLSILDGSYSGSALGVKDFKILKDGQEALAISLTATELDVSALGYKLAFSGTFDTSVLASVIQGTAKPNMSITGVTVTKIAGGATVLSLTGLTNPISVFSGNKLSLDELFSTITGINASTATTGLTLDVSAFPNAATITGGSGNDTIKANFQDRTDALSAGPASNGTYTISGGANTLYTLTNIENVSITGGEGNDTLVGGTGNDSLDGHGGNNVLYGGAGNDTLVSHGSGDWLGGDAGDDTLIFWNCSASQPVVSDGGAGNDTAVVKYISADGITGSFINGNYIIATGSSSVATLLNVENVQVTGTSSSDTLSGGAGNDVLDGGYSGADVLNGGGGNDTLRINADLNTDTVDGGAGTDTLVVNLANLQWAQNVSSVLYTTFSPSGGVTAYLNYTNNGVPTYGSKVLVNFSNIENFEITGTGTSDYFTAGQGNYVFNGGGGYDSVGFAGATGGVTVNLNLTGAQSVGGGLGTVKLSSVENVTGTAYDDTLIGDGASNYFSPGAGNDSVDGGAGTTDAVIYTSATSAVTVNLGLTGAQAIGGGQGSDALVNIEGVLGSSYNDTLTGNASDNFFRGGAGDDSINGGAGSDTAYYDDASSGVTVNLSVTTGQSVGGGRGVDTLSGIENIIGSSYDDTLTGDSGNNTLTGGAGNDSLNGGAGSDTASYANSGAGVTVSLAITGAQSVGAGLGTDTLTNIENLIGSSSSDTLTGDGNDNVIDAGGGYGDKLFGGAGNDTLIGGDYATTFDGGAGNDLFQGHGDRGNWASYANATGGVTVNLGLSGGQSVGGGMGTDTLLGITSLIGSSFNDVLTGDSANNQLQGNAGDDTLSGGGGADYLAGGAGNDSLDGGDGNDQLYAGDPNSAGGSSGTDILNGGAGDDTLYLGLGSATANGGTGSDTANYSAATGGVRVNLSLTGSQSVGGGMGTNTLTSVENLTGSNYNDTLTGDAGNNSINGGNGDDSLNGGAGNDYLLDWSGTNTLVGGDGDDKLVSWGGVNSMSGGIGNDVFELSADKVTADGGDGNDSFNISRGSNTVTGGAGDDTFTITEHQFADVIAIDGGTGNDIVVLDGDFYTGSGDNDPKDRVVLNDLTFTNIETIRLAAGHRYDLTMANGTVASGQSLTLDASALGSGDGLVFTGTAETDGRFNIIGGAGDDLIRGSAGADTINGGAGNDFLKANGDDVIDGGTGWNRVGFSGAAHGVTVDLRLQGSVQDTTVGRMTLTNIQDLSGTTYADTLTGDSGDNWLWGVGGNDILSGGAGNDILEVGPTGTQTVDGGTGVNTLSFYDSWSAETVGVTFDLSASGAHTIGTGSVVVTNIQNLVGTQLADSLTGDANDNALYGSDGADTLSGGAGNDVLYGDSTYLPWDNSGLDGPRTKIDSPQGDGAGNDSLIGGAGNDSLYGGDCQDTLQGGAGNDLIDGGNGLDWAAYADATGGVTVSLAVSGAQTVGGGSGVDTLVSIENLMGSAYADTLTGDANDNVLNGGAGNDVLDPGTGKNTVIGGDGTDTLVLALAPASYTVKKNDDGSYLVQDTAGNTNTLVDVEQVRFAATGQTLSLADFQTQSFDPLRYIASYPDLIVSCGDNAQYGLQHYINNGAAEGRKITFDPVAYLCANPGLIAVFGTNLTAATEHYIKNGYWEGRKTTFDAVGYLCANPDLIGVFGTDTAAAEMHYVKNGYWEGRKTAFDAVGYLCANPGLIAAFGTDTAAAEMHYVKNGYWEGRKTAFDAVGYLCANTDLIGAFGTDTAAAEMHYLKNGYWEGRKVAFDALAYVCSYNDLLVAFRDDKAAAEKHYLNNGYWEGRKVTFDPLAYLCSYTDLIGAFGNDKVAAEEHYIRNGYWEGRKITFDALNYIASYNDLIITFHEDKTAAEEHYLRNGYWEGRKVTFDPVAYLINNTDLGSCGFTASDATLHYLRNGYWEHRTANGSFGSDQTSHDLAIGGNVSDTIGVAGDKDWFGVSLIAGQSYIFSLRGVDGGGGTLADPFLSLYDAHGLLVTSNNDGKGHDSQIAFTATATGSFYLAASANNTGTGTYKLFAATD</sequence>
<dbReference type="Pfam" id="PF00353">
    <property type="entry name" value="HemolysinCabind"/>
    <property type="match status" value="19"/>
</dbReference>
<dbReference type="InterPro" id="IPR011049">
    <property type="entry name" value="Serralysin-like_metalloprot_C"/>
</dbReference>
<dbReference type="PANTHER" id="PTHR38340:SF1">
    <property type="entry name" value="S-LAYER PROTEIN"/>
    <property type="match status" value="1"/>
</dbReference>
<organism evidence="4 5">
    <name type="scientific">Rhizomicrobium electricum</name>
    <dbReference type="NCBI Taxonomy" id="480070"/>
    <lineage>
        <taxon>Bacteria</taxon>
        <taxon>Pseudomonadati</taxon>
        <taxon>Pseudomonadota</taxon>
        <taxon>Alphaproteobacteria</taxon>
        <taxon>Micropepsales</taxon>
        <taxon>Micropepsaceae</taxon>
        <taxon>Rhizomicrobium</taxon>
    </lineage>
</organism>
<evidence type="ECO:0000256" key="2">
    <source>
        <dbReference type="ARBA" id="ARBA00022525"/>
    </source>
</evidence>
<comment type="subcellular location">
    <subcellularLocation>
        <location evidence="1">Secreted</location>
    </subcellularLocation>
</comment>
<gene>
    <name evidence="4" type="ORF">GCM10008942_33000</name>
</gene>
<dbReference type="RefSeq" id="WP_166935084.1">
    <property type="nucleotide sequence ID" value="NZ_BAAADD010000009.1"/>
</dbReference>
<dbReference type="InterPro" id="IPR018511">
    <property type="entry name" value="Hemolysin-typ_Ca-bd_CS"/>
</dbReference>
<dbReference type="Gene3D" id="2.150.10.10">
    <property type="entry name" value="Serralysin-like metalloprotease, C-terminal"/>
    <property type="match status" value="14"/>
</dbReference>
<evidence type="ECO:0000256" key="1">
    <source>
        <dbReference type="ARBA" id="ARBA00004613"/>
    </source>
</evidence>
<dbReference type="PRINTS" id="PR00313">
    <property type="entry name" value="CABNDNGRPT"/>
</dbReference>
<protein>
    <submittedName>
        <fullName evidence="4">Uncharacterized protein</fullName>
    </submittedName>
</protein>